<evidence type="ECO:0000259" key="2">
    <source>
        <dbReference type="Pfam" id="PF16220"/>
    </source>
</evidence>
<dbReference type="RefSeq" id="WP_271204542.1">
    <property type="nucleotide sequence ID" value="NZ_BSFK01000010.1"/>
</dbReference>
<proteinExistence type="predicted"/>
<dbReference type="PANTHER" id="PTHR30273">
    <property type="entry name" value="PERIPLASMIC SIGNAL SENSOR AND SIGMA FACTOR ACTIVATOR FECR-RELATED"/>
    <property type="match status" value="1"/>
</dbReference>
<accession>A0A9W6JI61</accession>
<protein>
    <submittedName>
        <fullName evidence="3">Sensor</fullName>
    </submittedName>
</protein>
<dbReference type="Proteomes" id="UP001143364">
    <property type="component" value="Unassembled WGS sequence"/>
</dbReference>
<dbReference type="PANTHER" id="PTHR30273:SF2">
    <property type="entry name" value="PROTEIN FECR"/>
    <property type="match status" value="1"/>
</dbReference>
<dbReference type="Gene3D" id="2.60.120.1440">
    <property type="match status" value="1"/>
</dbReference>
<dbReference type="PIRSF" id="PIRSF018266">
    <property type="entry name" value="FecR"/>
    <property type="match status" value="1"/>
</dbReference>
<dbReference type="AlphaFoldDB" id="A0A9W6JI61"/>
<gene>
    <name evidence="3" type="ORF">GCM10008171_19220</name>
</gene>
<reference evidence="3" key="1">
    <citation type="journal article" date="2014" name="Int. J. Syst. Evol. Microbiol.">
        <title>Complete genome sequence of Corynebacterium casei LMG S-19264T (=DSM 44701T), isolated from a smear-ripened cheese.</title>
        <authorList>
            <consortium name="US DOE Joint Genome Institute (JGI-PGF)"/>
            <person name="Walter F."/>
            <person name="Albersmeier A."/>
            <person name="Kalinowski J."/>
            <person name="Ruckert C."/>
        </authorList>
    </citation>
    <scope>NUCLEOTIDE SEQUENCE</scope>
    <source>
        <strain evidence="3">VKM B-2555</strain>
    </source>
</reference>
<dbReference type="EMBL" id="BSFK01000010">
    <property type="protein sequence ID" value="GLK76668.1"/>
    <property type="molecule type" value="Genomic_DNA"/>
</dbReference>
<name>A0A9W6JI61_9HYPH</name>
<evidence type="ECO:0000259" key="1">
    <source>
        <dbReference type="Pfam" id="PF04773"/>
    </source>
</evidence>
<dbReference type="GO" id="GO:0016989">
    <property type="term" value="F:sigma factor antagonist activity"/>
    <property type="evidence" value="ECO:0007669"/>
    <property type="project" value="TreeGrafter"/>
</dbReference>
<dbReference type="PROSITE" id="PS51318">
    <property type="entry name" value="TAT"/>
    <property type="match status" value="1"/>
</dbReference>
<dbReference type="InterPro" id="IPR006860">
    <property type="entry name" value="FecR"/>
</dbReference>
<feature type="domain" description="FecR protein" evidence="1">
    <location>
        <begin position="115"/>
        <end position="206"/>
    </location>
</feature>
<feature type="domain" description="FecR N-terminal" evidence="2">
    <location>
        <begin position="17"/>
        <end position="58"/>
    </location>
</feature>
<organism evidence="3 4">
    <name type="scientific">Methylopila jiangsuensis</name>
    <dbReference type="NCBI Taxonomy" id="586230"/>
    <lineage>
        <taxon>Bacteria</taxon>
        <taxon>Pseudomonadati</taxon>
        <taxon>Pseudomonadota</taxon>
        <taxon>Alphaproteobacteria</taxon>
        <taxon>Hyphomicrobiales</taxon>
        <taxon>Methylopilaceae</taxon>
        <taxon>Methylopila</taxon>
    </lineage>
</organism>
<dbReference type="InterPro" id="IPR012373">
    <property type="entry name" value="Ferrdict_sens_TM"/>
</dbReference>
<dbReference type="InterPro" id="IPR006311">
    <property type="entry name" value="TAT_signal"/>
</dbReference>
<reference evidence="3" key="2">
    <citation type="submission" date="2023-01" db="EMBL/GenBank/DDBJ databases">
        <authorList>
            <person name="Sun Q."/>
            <person name="Evtushenko L."/>
        </authorList>
    </citation>
    <scope>NUCLEOTIDE SEQUENCE</scope>
    <source>
        <strain evidence="3">VKM B-2555</strain>
    </source>
</reference>
<comment type="caution">
    <text evidence="3">The sequence shown here is derived from an EMBL/GenBank/DDBJ whole genome shotgun (WGS) entry which is preliminary data.</text>
</comment>
<evidence type="ECO:0000313" key="3">
    <source>
        <dbReference type="EMBL" id="GLK76668.1"/>
    </source>
</evidence>
<sequence length="323" mass="34231">MKDVGAEGGPPPIDISDEALRWVIRLNAGDATARDHAAFAAWRSQDALHELAAREAEGLWNEASGLQQDARTGRLARRAEPRGPSRRKLLGLTGAAVAAGGAGWLSLGGGRAFADYATGLGETRELALPDGSRAFMNARSALNVEYGPGERRVRLVGGEATFQVNGGALPPFRAVTPLVEAITQGAAFNLNAAGDDVIVSVASETVRLRSTSGQTLDLGRSLEAIVSPNGDIERPAPISPDAISSWRTGEYVAENRRLSDVVAALRGYYQGWIVLRDDAARIRVSAVLDLRRPIASLDALSAALPISVEKYSPYITVVSRRSA</sequence>
<evidence type="ECO:0000313" key="4">
    <source>
        <dbReference type="Proteomes" id="UP001143364"/>
    </source>
</evidence>
<dbReference type="Pfam" id="PF04773">
    <property type="entry name" value="FecR"/>
    <property type="match status" value="1"/>
</dbReference>
<keyword evidence="4" id="KW-1185">Reference proteome</keyword>
<dbReference type="Pfam" id="PF16220">
    <property type="entry name" value="DUF4880"/>
    <property type="match status" value="1"/>
</dbReference>
<dbReference type="InterPro" id="IPR032623">
    <property type="entry name" value="FecR_N"/>
</dbReference>